<evidence type="ECO:0000313" key="2">
    <source>
        <dbReference type="Proteomes" id="UP000799755"/>
    </source>
</evidence>
<keyword evidence="2" id="KW-1185">Reference proteome</keyword>
<accession>A0ACB6R0G0</accession>
<name>A0ACB6R0G0_9PLEO</name>
<dbReference type="EMBL" id="MU003502">
    <property type="protein sequence ID" value="KAF2472313.1"/>
    <property type="molecule type" value="Genomic_DNA"/>
</dbReference>
<reference evidence="1" key="1">
    <citation type="journal article" date="2020" name="Stud. Mycol.">
        <title>101 Dothideomycetes genomes: a test case for predicting lifestyles and emergence of pathogens.</title>
        <authorList>
            <person name="Haridas S."/>
            <person name="Albert R."/>
            <person name="Binder M."/>
            <person name="Bloem J."/>
            <person name="Labutti K."/>
            <person name="Salamov A."/>
            <person name="Andreopoulos B."/>
            <person name="Baker S."/>
            <person name="Barry K."/>
            <person name="Bills G."/>
            <person name="Bluhm B."/>
            <person name="Cannon C."/>
            <person name="Castanera R."/>
            <person name="Culley D."/>
            <person name="Daum C."/>
            <person name="Ezra D."/>
            <person name="Gonzalez J."/>
            <person name="Henrissat B."/>
            <person name="Kuo A."/>
            <person name="Liang C."/>
            <person name="Lipzen A."/>
            <person name="Lutzoni F."/>
            <person name="Magnuson J."/>
            <person name="Mondo S."/>
            <person name="Nolan M."/>
            <person name="Ohm R."/>
            <person name="Pangilinan J."/>
            <person name="Park H.-J."/>
            <person name="Ramirez L."/>
            <person name="Alfaro M."/>
            <person name="Sun H."/>
            <person name="Tritt A."/>
            <person name="Yoshinaga Y."/>
            <person name="Zwiers L.-H."/>
            <person name="Turgeon B."/>
            <person name="Goodwin S."/>
            <person name="Spatafora J."/>
            <person name="Crous P."/>
            <person name="Grigoriev I."/>
        </authorList>
    </citation>
    <scope>NUCLEOTIDE SEQUENCE</scope>
    <source>
        <strain evidence="1">ATCC 200398</strain>
    </source>
</reference>
<protein>
    <submittedName>
        <fullName evidence="1">Uncharacterized protein</fullName>
    </submittedName>
</protein>
<dbReference type="Proteomes" id="UP000799755">
    <property type="component" value="Unassembled WGS sequence"/>
</dbReference>
<gene>
    <name evidence="1" type="ORF">BDR25DRAFT_366286</name>
</gene>
<evidence type="ECO:0000313" key="1">
    <source>
        <dbReference type="EMBL" id="KAF2472313.1"/>
    </source>
</evidence>
<sequence>MEPFSALAVAAACIQFIDFTAKVVTRGVATFNKSNSTSKKDELALVADHLRKLNESLGRPGKDNDIQDGIFNVREACNKIESDLTSLLDQLKSNYKVNLNPTAHGTSRRWASVRHALLSHWGDDETKNLERKLDTLRQELILNILVELRQQSTKRKIARPIGQEFLQQVDEKDRWQKDLVEAIMNGDAFPPIPTESSLDSQAVGYFLDSLMYDEMFVRHGQISDAFYETFKWLFEEGPQPRSWADFREWLCSGDVPGIYWISAKPGSGKSTLVKYIASHEQTEHELRRWAGETPLVQASFYFWSGGSDVYKSRESLLKALLVQIFKTRTELIPRYCPRRAEIHRLFGSFPISWGLGELDDVIQKLVQDKSTQFFFLIDGLDECIDNHEELVSSLQELANNKNVKICLSSRPWPDFEDAFKDGPHLMLHELTEPDIKHYVQSKLDGSSGFAELKMRDSSFAGRLVDEITKKSQGVFLWVQFVVRAILSDLRNRKRIEILESRLQELPEELEDLFQTLIDMVEDDLKEDAYELFELNRAAHAPITLLTLSFAHEEGKSLGGGKSSSVTKFRREKLGLQEKEGRCRIMKGRLMSHCKGLLEVVASSGTVAEDDSNDSALEADNLVNPAPNISEEDELAVRVETLATCTVHYMHRTVKDFLKKPNIWKAFNSVIASSSFDPYAALCRASIIHLKTFDINVMRTRIFWAAVTDSLHYAALSEIESQNALVTELDELDKVADEIARMPWPKEPSGNIIKQHIGIPHPTQKVPQKVQNRLEASSHWSAAQARGGSKHSFLCLTAQYSLCSYVKKKIEQGTPIEQVPESRSLLDCVIRDYNRVSDQKPPPIDYPHRIRMIELLLEYGDDPHRIDSYRGTPWMHLQGQIKSASNQQSPKLHERRNSKALLSRRSQPTRPPTSRIDPQKLDFWFSTAELFVKYRPNCWGVDIKGVTGGALKEFDEERAAALEKAMKKTRRSLSQIWSGLEWRRSGTLKGSINGSPTPSIKT</sequence>
<proteinExistence type="predicted"/>
<comment type="caution">
    <text evidence="1">The sequence shown here is derived from an EMBL/GenBank/DDBJ whole genome shotgun (WGS) entry which is preliminary data.</text>
</comment>
<organism evidence="1 2">
    <name type="scientific">Lindgomyces ingoldianus</name>
    <dbReference type="NCBI Taxonomy" id="673940"/>
    <lineage>
        <taxon>Eukaryota</taxon>
        <taxon>Fungi</taxon>
        <taxon>Dikarya</taxon>
        <taxon>Ascomycota</taxon>
        <taxon>Pezizomycotina</taxon>
        <taxon>Dothideomycetes</taxon>
        <taxon>Pleosporomycetidae</taxon>
        <taxon>Pleosporales</taxon>
        <taxon>Lindgomycetaceae</taxon>
        <taxon>Lindgomyces</taxon>
    </lineage>
</organism>